<dbReference type="Proteomes" id="UP000238157">
    <property type="component" value="Unassembled WGS sequence"/>
</dbReference>
<protein>
    <submittedName>
        <fullName evidence="1">Uncharacterized protein</fullName>
    </submittedName>
</protein>
<keyword evidence="2" id="KW-1185">Reference proteome</keyword>
<gene>
    <name evidence="1" type="ORF">CLW00_104222</name>
</gene>
<dbReference type="EMBL" id="PVTR01000004">
    <property type="protein sequence ID" value="PRY88571.1"/>
    <property type="molecule type" value="Genomic_DNA"/>
</dbReference>
<comment type="caution">
    <text evidence="1">The sequence shown here is derived from an EMBL/GenBank/DDBJ whole genome shotgun (WGS) entry which is preliminary data.</text>
</comment>
<evidence type="ECO:0000313" key="1">
    <source>
        <dbReference type="EMBL" id="PRY88571.1"/>
    </source>
</evidence>
<dbReference type="AlphaFoldDB" id="A0A2T0WPD8"/>
<accession>A0A2T0WPD8</accession>
<sequence>MILVFGRKMLAIEQSFSPKTGMREEKAMERRKDEG</sequence>
<evidence type="ECO:0000313" key="2">
    <source>
        <dbReference type="Proteomes" id="UP000238157"/>
    </source>
</evidence>
<proteinExistence type="predicted"/>
<organism evidence="1 2">
    <name type="scientific">Mongoliibacter ruber</name>
    <dbReference type="NCBI Taxonomy" id="1750599"/>
    <lineage>
        <taxon>Bacteria</taxon>
        <taxon>Pseudomonadati</taxon>
        <taxon>Bacteroidota</taxon>
        <taxon>Cytophagia</taxon>
        <taxon>Cytophagales</taxon>
        <taxon>Cyclobacteriaceae</taxon>
        <taxon>Mongoliibacter</taxon>
    </lineage>
</organism>
<name>A0A2T0WPD8_9BACT</name>
<reference evidence="1 2" key="1">
    <citation type="submission" date="2018-03" db="EMBL/GenBank/DDBJ databases">
        <title>Genomic Encyclopedia of Archaeal and Bacterial Type Strains, Phase II (KMG-II): from individual species to whole genera.</title>
        <authorList>
            <person name="Goeker M."/>
        </authorList>
    </citation>
    <scope>NUCLEOTIDE SEQUENCE [LARGE SCALE GENOMIC DNA]</scope>
    <source>
        <strain evidence="1 2">DSM 27929</strain>
    </source>
</reference>